<dbReference type="AlphaFoldDB" id="A0A9D2SBT2"/>
<keyword evidence="1" id="KW-1133">Transmembrane helix</keyword>
<accession>A0A9D2SBT2</accession>
<evidence type="ECO:0000313" key="2">
    <source>
        <dbReference type="EMBL" id="HJB90245.1"/>
    </source>
</evidence>
<dbReference type="Proteomes" id="UP000886883">
    <property type="component" value="Unassembled WGS sequence"/>
</dbReference>
<reference evidence="2" key="2">
    <citation type="submission" date="2021-04" db="EMBL/GenBank/DDBJ databases">
        <authorList>
            <person name="Gilroy R."/>
        </authorList>
    </citation>
    <scope>NUCLEOTIDE SEQUENCE</scope>
    <source>
        <strain evidence="2">USAMLcec3-2134</strain>
    </source>
</reference>
<gene>
    <name evidence="2" type="ORF">H9763_02125</name>
</gene>
<sequence>MQTNTNKYTEILKDTAQMLYLARANSANADQLLVAELYGIYYNAFAGCMRSGIIYSKEMDRDGYPKYVISVGNNTYPCKDIALRDILAEDYERITKYPYKDTSFSFVQHYLPEKKDGKDEYKDDTKQPEDIISESNLMGKEESILRAKNRELLKDARGFQYDPDYDHYYSDRLPEILKELDSSRRVIAARAVCMSLSVICILTAMLFL</sequence>
<protein>
    <submittedName>
        <fullName evidence="2">Uncharacterized protein</fullName>
    </submittedName>
</protein>
<reference evidence="2" key="1">
    <citation type="journal article" date="2021" name="PeerJ">
        <title>Extensive microbial diversity within the chicken gut microbiome revealed by metagenomics and culture.</title>
        <authorList>
            <person name="Gilroy R."/>
            <person name="Ravi A."/>
            <person name="Getino M."/>
            <person name="Pursley I."/>
            <person name="Horton D.L."/>
            <person name="Alikhan N.F."/>
            <person name="Baker D."/>
            <person name="Gharbi K."/>
            <person name="Hall N."/>
            <person name="Watson M."/>
            <person name="Adriaenssens E.M."/>
            <person name="Foster-Nyarko E."/>
            <person name="Jarju S."/>
            <person name="Secka A."/>
            <person name="Antonio M."/>
            <person name="Oren A."/>
            <person name="Chaudhuri R.R."/>
            <person name="La Ragione R."/>
            <person name="Hildebrand F."/>
            <person name="Pallen M.J."/>
        </authorList>
    </citation>
    <scope>NUCLEOTIDE SEQUENCE</scope>
    <source>
        <strain evidence="2">USAMLcec3-2134</strain>
    </source>
</reference>
<keyword evidence="1" id="KW-0472">Membrane</keyword>
<evidence type="ECO:0000313" key="3">
    <source>
        <dbReference type="Proteomes" id="UP000886883"/>
    </source>
</evidence>
<name>A0A9D2SBT2_9FIRM</name>
<proteinExistence type="predicted"/>
<comment type="caution">
    <text evidence="2">The sequence shown here is derived from an EMBL/GenBank/DDBJ whole genome shotgun (WGS) entry which is preliminary data.</text>
</comment>
<feature type="transmembrane region" description="Helical" evidence="1">
    <location>
        <begin position="187"/>
        <end position="207"/>
    </location>
</feature>
<dbReference type="EMBL" id="DWXE01000006">
    <property type="protein sequence ID" value="HJB90245.1"/>
    <property type="molecule type" value="Genomic_DNA"/>
</dbReference>
<evidence type="ECO:0000256" key="1">
    <source>
        <dbReference type="SAM" id="Phobius"/>
    </source>
</evidence>
<organism evidence="2 3">
    <name type="scientific">Candidatus Eisenbergiella merdigallinarum</name>
    <dbReference type="NCBI Taxonomy" id="2838552"/>
    <lineage>
        <taxon>Bacteria</taxon>
        <taxon>Bacillati</taxon>
        <taxon>Bacillota</taxon>
        <taxon>Clostridia</taxon>
        <taxon>Lachnospirales</taxon>
        <taxon>Lachnospiraceae</taxon>
        <taxon>Eisenbergiella</taxon>
    </lineage>
</organism>
<keyword evidence="1" id="KW-0812">Transmembrane</keyword>